<gene>
    <name evidence="2" type="ORF">BpHYR1_051504</name>
</gene>
<protein>
    <submittedName>
        <fullName evidence="2">MIT domain-containing 1-like</fullName>
    </submittedName>
</protein>
<dbReference type="Pfam" id="PF16565">
    <property type="entry name" value="MIT_C"/>
    <property type="match status" value="1"/>
</dbReference>
<dbReference type="Gene3D" id="3.30.870.30">
    <property type="entry name" value="MITD, C-terminal phospholipase D-like domain"/>
    <property type="match status" value="1"/>
</dbReference>
<dbReference type="OrthoDB" id="19553at2759"/>
<dbReference type="InterPro" id="IPR032341">
    <property type="entry name" value="MITD1_C"/>
</dbReference>
<keyword evidence="3" id="KW-1185">Reference proteome</keyword>
<dbReference type="Proteomes" id="UP000276133">
    <property type="component" value="Unassembled WGS sequence"/>
</dbReference>
<accession>A0A3M7R968</accession>
<evidence type="ECO:0000313" key="3">
    <source>
        <dbReference type="Proteomes" id="UP000276133"/>
    </source>
</evidence>
<name>A0A3M7R968_BRAPC</name>
<dbReference type="STRING" id="10195.A0A3M7R968"/>
<organism evidence="2 3">
    <name type="scientific">Brachionus plicatilis</name>
    <name type="common">Marine rotifer</name>
    <name type="synonym">Brachionus muelleri</name>
    <dbReference type="NCBI Taxonomy" id="10195"/>
    <lineage>
        <taxon>Eukaryota</taxon>
        <taxon>Metazoa</taxon>
        <taxon>Spiralia</taxon>
        <taxon>Gnathifera</taxon>
        <taxon>Rotifera</taxon>
        <taxon>Eurotatoria</taxon>
        <taxon>Monogononta</taxon>
        <taxon>Pseudotrocha</taxon>
        <taxon>Ploima</taxon>
        <taxon>Brachionidae</taxon>
        <taxon>Brachionus</taxon>
    </lineage>
</organism>
<evidence type="ECO:0000259" key="1">
    <source>
        <dbReference type="Pfam" id="PF16565"/>
    </source>
</evidence>
<dbReference type="InterPro" id="IPR038113">
    <property type="entry name" value="MITD1_C_sf"/>
</dbReference>
<dbReference type="AlphaFoldDB" id="A0A3M7R968"/>
<evidence type="ECO:0000313" key="2">
    <source>
        <dbReference type="EMBL" id="RNA19964.1"/>
    </source>
</evidence>
<sequence>MGSILRYFGYKPDTGRCAMVYPKYHEQINIQENATGYSYEKIFAKFISDESLDFAEVDDPYIKSRHQIL</sequence>
<dbReference type="EMBL" id="REGN01003934">
    <property type="protein sequence ID" value="RNA19964.1"/>
    <property type="molecule type" value="Genomic_DNA"/>
</dbReference>
<comment type="caution">
    <text evidence="2">The sequence shown here is derived from an EMBL/GenBank/DDBJ whole genome shotgun (WGS) entry which is preliminary data.</text>
</comment>
<feature type="domain" description="MITD1 C-terminal phospholipase D-like" evidence="1">
    <location>
        <begin position="36"/>
        <end position="68"/>
    </location>
</feature>
<proteinExistence type="predicted"/>
<reference evidence="2 3" key="1">
    <citation type="journal article" date="2018" name="Sci. Rep.">
        <title>Genomic signatures of local adaptation to the degree of environmental predictability in rotifers.</title>
        <authorList>
            <person name="Franch-Gras L."/>
            <person name="Hahn C."/>
            <person name="Garcia-Roger E.M."/>
            <person name="Carmona M.J."/>
            <person name="Serra M."/>
            <person name="Gomez A."/>
        </authorList>
    </citation>
    <scope>NUCLEOTIDE SEQUENCE [LARGE SCALE GENOMIC DNA]</scope>
    <source>
        <strain evidence="2">HYR1</strain>
    </source>
</reference>